<accession>A0A7Y9EBP4</accession>
<feature type="region of interest" description="Disordered" evidence="1">
    <location>
        <begin position="1368"/>
        <end position="1395"/>
    </location>
</feature>
<dbReference type="InterPro" id="IPR002477">
    <property type="entry name" value="Peptidoglycan-bd-like"/>
</dbReference>
<dbReference type="InterPro" id="IPR036366">
    <property type="entry name" value="PGBDSf"/>
</dbReference>
<dbReference type="SUPFAM" id="SSF47090">
    <property type="entry name" value="PGBD-like"/>
    <property type="match status" value="1"/>
</dbReference>
<dbReference type="Gene3D" id="1.10.101.10">
    <property type="entry name" value="PGBD-like superfamily/PGBD"/>
    <property type="match status" value="1"/>
</dbReference>
<comment type="caution">
    <text evidence="3">The sequence shown here is derived from an EMBL/GenBank/DDBJ whole genome shotgun (WGS) entry which is preliminary data.</text>
</comment>
<name>A0A7Y9EBP4_9ACTN</name>
<dbReference type="Pfam" id="PF01471">
    <property type="entry name" value="PG_binding_1"/>
    <property type="match status" value="1"/>
</dbReference>
<dbReference type="PANTHER" id="PTHR37031">
    <property type="entry name" value="METALLOPHOSPHATASE BINDING DOMAIN PROTEIN"/>
    <property type="match status" value="1"/>
</dbReference>
<evidence type="ECO:0000313" key="4">
    <source>
        <dbReference type="Proteomes" id="UP000529783"/>
    </source>
</evidence>
<proteinExistence type="predicted"/>
<sequence length="1395" mass="150795">MSEIASTTPFVVFGPMVRRVDRTSVTVVVGVREHCQATLRVFPLGPAPGYARGAPEVSAAAPTVRLGESLHVVAVTVRGTFGAGALFGYDLDFGGQRTSLFAAGVVHADPAEAKAALAYPDGPGWPSFPTPPDDPSKLRIFHGSCRRPHAEGKDLLPALDHIVRVSAGDPLLRPHQMIMTGDQIYADNVSDPLLVMIQQASAGLGMAAETLPAEGDPADTALRPGLRQDVLLKQAHFTSGHCDSHLMSFREYVGMYLMVWSDVLWTGPVPRFEDVFPEDTAILKDPARRKPGEDVYRLIVQGLPYRPFKHQKAIAERFERWREEAPVLEEFREGLSLVRRALANVPTYMVFDDHDVSDDWNMSTEWITKAVIADGLGRRVVRNALAAYAVFQHWGNTPERFADGTPGRAVLGALERWLAAPGAADDAALRTGLGLPLELKYGVQVKPPAPDMLTYHYTITWPRYQLVVLDTRTWRRYVGNRGVLLLDDGPIDAMVAAEPPLGDDAVTIVAQPTAFLGVPVVEQIVQPLAKAWGGRYEADAEDAWFHDDASLHKMIGRLCAAAQKDADGVRRRRLVLLGGDIHYGFAERSRYSAVLPYACGPDRSKPYEGENRTEAVLATFVASALRNEARLTRLLHKTGYGVGDTVPHLHYVGWSGEDRGGARRQVGVEVPLTGGDPVGWSVQGKPSVGELSEGRMLTVQPEWRLATRFVRHDEADPKRSATGAVPVGDPTGKSGPEALAEYLAASRDFDGYTGDWGAGKEIVGHCNLGELSFSWGQGEDKKATQTLWWHLGDRPEPGPLTTYEVSLDLGPSLTEDIPYGFVLREFDHDAIASGPAVYDGLRRPAVLIAGKVVEQLQKDLLELGFLAPPAVYGTYDTETVRAVREFQTYARRSRAAREDGDAARYSDRLHPVDVPDADRYVGPVSGVADLPTQLTIAKWKRNRWRCPVVVEGWRMSGTALAELVDPNVWGAGQVSASTRLFARDIAGPVVGPAPPGHPELTPLGSIATDPSYPDGPGPVLPGRSELLPEHLLPRLPDTSSGPTLAQLVARRADEHVAKQLSTFKVLRAVAEATAGAWFDAVTAADAALLRLGPFGWAADGPFPPVTAVRQNREWSGELWAYIAFLRATDRDAFDALTGGAGLVPLPGWGADGAGLLDTGLRTPRSRPTLTAENGKPGAPLAHEFSLGIFRAWHWMYRFVAATRTDAAVRRSFWKPARQRLHDLLGAPWDGPAAPATVGSVPGADGNPRPARVGDLFTSERAAGMLACLHLLEPGFVLSAAQPGAAEPPESRFAGRAATPLHEVLTAAKALGPDFSGAPNTWTGDHETALITALARATATRAGVGAPVEAVRNWPTWPTGTPYTLPIEALPPADRNLSGGRNSLRPDTDDLPRRQP</sequence>
<reference evidence="3 4" key="1">
    <citation type="submission" date="2020-07" db="EMBL/GenBank/DDBJ databases">
        <title>Sequencing the genomes of 1000 actinobacteria strains.</title>
        <authorList>
            <person name="Klenk H.-P."/>
        </authorList>
    </citation>
    <scope>NUCLEOTIDE SEQUENCE [LARGE SCALE GENOMIC DNA]</scope>
    <source>
        <strain evidence="3 4">DSM 40398</strain>
    </source>
</reference>
<gene>
    <name evidence="3" type="ORF">BJY14_000784</name>
</gene>
<feature type="domain" description="Peptidoglycan binding-like" evidence="2">
    <location>
        <begin position="851"/>
        <end position="889"/>
    </location>
</feature>
<evidence type="ECO:0000259" key="2">
    <source>
        <dbReference type="Pfam" id="PF01471"/>
    </source>
</evidence>
<organism evidence="3 4">
    <name type="scientific">Actinomadura luteofluorescens</name>
    <dbReference type="NCBI Taxonomy" id="46163"/>
    <lineage>
        <taxon>Bacteria</taxon>
        <taxon>Bacillati</taxon>
        <taxon>Actinomycetota</taxon>
        <taxon>Actinomycetes</taxon>
        <taxon>Streptosporangiales</taxon>
        <taxon>Thermomonosporaceae</taxon>
        <taxon>Actinomadura</taxon>
    </lineage>
</organism>
<dbReference type="InterPro" id="IPR038607">
    <property type="entry name" value="PhoD-like_sf"/>
</dbReference>
<evidence type="ECO:0000313" key="3">
    <source>
        <dbReference type="EMBL" id="NYD44801.1"/>
    </source>
</evidence>
<dbReference type="InterPro" id="IPR036365">
    <property type="entry name" value="PGBD-like_sf"/>
</dbReference>
<dbReference type="PANTHER" id="PTHR37031:SF2">
    <property type="entry name" value="PHOD-LIKE PHOSPHATASE METALLOPHOSPHATASE DOMAIN-CONTAINING PROTEIN"/>
    <property type="match status" value="1"/>
</dbReference>
<dbReference type="Gene3D" id="3.60.21.70">
    <property type="entry name" value="PhoD-like phosphatase"/>
    <property type="match status" value="1"/>
</dbReference>
<keyword evidence="4" id="KW-1185">Reference proteome</keyword>
<protein>
    <recommendedName>
        <fullName evidence="2">Peptidoglycan binding-like domain-containing protein</fullName>
    </recommendedName>
</protein>
<dbReference type="EMBL" id="JACCBA010000001">
    <property type="protein sequence ID" value="NYD44801.1"/>
    <property type="molecule type" value="Genomic_DNA"/>
</dbReference>
<evidence type="ECO:0000256" key="1">
    <source>
        <dbReference type="SAM" id="MobiDB-lite"/>
    </source>
</evidence>
<dbReference type="RefSeq" id="WP_179842331.1">
    <property type="nucleotide sequence ID" value="NZ_JACCBA010000001.1"/>
</dbReference>
<feature type="compositionally biased region" description="Basic and acidic residues" evidence="1">
    <location>
        <begin position="1383"/>
        <end position="1395"/>
    </location>
</feature>
<dbReference type="Proteomes" id="UP000529783">
    <property type="component" value="Unassembled WGS sequence"/>
</dbReference>